<sequence>MGHGAVREDPAIERFNRMREEAYLGFRWTRRTVRTTLLGMFIIPGVLLWASAKTDARWAWTAKLKNEPLAKHAPSQPETE</sequence>
<keyword evidence="1" id="KW-1133">Transmembrane helix</keyword>
<keyword evidence="1" id="KW-0812">Transmembrane</keyword>
<organism evidence="2 3">
    <name type="scientific">Pleurotus ostreatus (strain PC15)</name>
    <name type="common">Oyster mushroom</name>
    <dbReference type="NCBI Taxonomy" id="1137138"/>
    <lineage>
        <taxon>Eukaryota</taxon>
        <taxon>Fungi</taxon>
        <taxon>Dikarya</taxon>
        <taxon>Basidiomycota</taxon>
        <taxon>Agaricomycotina</taxon>
        <taxon>Agaricomycetes</taxon>
        <taxon>Agaricomycetidae</taxon>
        <taxon>Agaricales</taxon>
        <taxon>Pleurotineae</taxon>
        <taxon>Pleurotaceae</taxon>
        <taxon>Pleurotus</taxon>
    </lineage>
</organism>
<dbReference type="InParanoid" id="A0A067PCJ0"/>
<accession>A0A067PCJ0</accession>
<dbReference type="HOGENOM" id="CLU_183941_0_1_1"/>
<gene>
    <name evidence="2" type="ORF">PLEOSDRAFT_152737</name>
</gene>
<dbReference type="OrthoDB" id="15108at2759"/>
<dbReference type="EMBL" id="KL198004">
    <property type="protein sequence ID" value="KDQ33616.1"/>
    <property type="molecule type" value="Genomic_DNA"/>
</dbReference>
<dbReference type="Proteomes" id="UP000027073">
    <property type="component" value="Unassembled WGS sequence"/>
</dbReference>
<dbReference type="STRING" id="1137138.A0A067PCJ0"/>
<reference evidence="3" key="1">
    <citation type="journal article" date="2014" name="Proc. Natl. Acad. Sci. U.S.A.">
        <title>Extensive sampling of basidiomycete genomes demonstrates inadequacy of the white-rot/brown-rot paradigm for wood decay fungi.</title>
        <authorList>
            <person name="Riley R."/>
            <person name="Salamov A.A."/>
            <person name="Brown D.W."/>
            <person name="Nagy L.G."/>
            <person name="Floudas D."/>
            <person name="Held B.W."/>
            <person name="Levasseur A."/>
            <person name="Lombard V."/>
            <person name="Morin E."/>
            <person name="Otillar R."/>
            <person name="Lindquist E.A."/>
            <person name="Sun H."/>
            <person name="LaButti K.M."/>
            <person name="Schmutz J."/>
            <person name="Jabbour D."/>
            <person name="Luo H."/>
            <person name="Baker S.E."/>
            <person name="Pisabarro A.G."/>
            <person name="Walton J.D."/>
            <person name="Blanchette R.A."/>
            <person name="Henrissat B."/>
            <person name="Martin F."/>
            <person name="Cullen D."/>
            <person name="Hibbett D.S."/>
            <person name="Grigoriev I.V."/>
        </authorList>
    </citation>
    <scope>NUCLEOTIDE SEQUENCE [LARGE SCALE GENOMIC DNA]</scope>
    <source>
        <strain evidence="3">PC15</strain>
    </source>
</reference>
<evidence type="ECO:0000256" key="1">
    <source>
        <dbReference type="SAM" id="Phobius"/>
    </source>
</evidence>
<dbReference type="PANTHER" id="PTHR39476:SF1">
    <property type="entry name" value="NADH DEHYDROGENASE [UBIQUINONE] 1 BETA SUBCOMPLEX SUBUNIT 4"/>
    <property type="match status" value="1"/>
</dbReference>
<feature type="transmembrane region" description="Helical" evidence="1">
    <location>
        <begin position="35"/>
        <end position="52"/>
    </location>
</feature>
<name>A0A067PCJ0_PLEO1</name>
<dbReference type="VEuPathDB" id="FungiDB:PLEOSDRAFT_152737"/>
<evidence type="ECO:0008006" key="4">
    <source>
        <dbReference type="Google" id="ProtNLM"/>
    </source>
</evidence>
<evidence type="ECO:0000313" key="3">
    <source>
        <dbReference type="Proteomes" id="UP000027073"/>
    </source>
</evidence>
<evidence type="ECO:0000313" key="2">
    <source>
        <dbReference type="EMBL" id="KDQ33616.1"/>
    </source>
</evidence>
<protein>
    <recommendedName>
        <fullName evidence="4">NADH dehydrogenase [ubiquinone] 1 beta subcomplex subunit 4</fullName>
    </recommendedName>
</protein>
<keyword evidence="1" id="KW-0472">Membrane</keyword>
<dbReference type="PANTHER" id="PTHR39476">
    <property type="entry name" value="NADH:UBIQUINONE OXIDOREDUCTASE 6.6KD SUBUNIT"/>
    <property type="match status" value="1"/>
</dbReference>
<proteinExistence type="predicted"/>
<dbReference type="AlphaFoldDB" id="A0A067PCJ0"/>